<proteinExistence type="predicted"/>
<evidence type="ECO:0000313" key="2">
    <source>
        <dbReference type="Proteomes" id="UP000230837"/>
    </source>
</evidence>
<dbReference type="Proteomes" id="UP000230837">
    <property type="component" value="Unassembled WGS sequence"/>
</dbReference>
<dbReference type="EMBL" id="PFHR01000130">
    <property type="protein sequence ID" value="PIW96908.1"/>
    <property type="molecule type" value="Genomic_DNA"/>
</dbReference>
<protein>
    <recommendedName>
        <fullName evidence="3">PD-(D/E)XK endonuclease-like domain-containing protein</fullName>
    </recommendedName>
</protein>
<evidence type="ECO:0008006" key="3">
    <source>
        <dbReference type="Google" id="ProtNLM"/>
    </source>
</evidence>
<comment type="caution">
    <text evidence="1">The sequence shown here is derived from an EMBL/GenBank/DDBJ whole genome shotgun (WGS) entry which is preliminary data.</text>
</comment>
<gene>
    <name evidence="1" type="ORF">COZ82_02450</name>
</gene>
<name>A0A2M7INQ8_9BACT</name>
<evidence type="ECO:0000313" key="1">
    <source>
        <dbReference type="EMBL" id="PIW96908.1"/>
    </source>
</evidence>
<organism evidence="1 2">
    <name type="scientific">Candidatus Kaiserbacteria bacterium CG_4_8_14_3_um_filter_38_9</name>
    <dbReference type="NCBI Taxonomy" id="1974599"/>
    <lineage>
        <taxon>Bacteria</taxon>
        <taxon>Candidatus Kaiseribacteriota</taxon>
    </lineage>
</organism>
<sequence>MEKNGFRVEDIGYLIYANAKTNEIGFNDKLVFETTLVPVKVETDWIEPTLVEIKNCLENEQFPESGAKCEFCPYREACGKKLQAIHKKTLFNQAD</sequence>
<accession>A0A2M7INQ8</accession>
<dbReference type="AlphaFoldDB" id="A0A2M7INQ8"/>
<dbReference type="InterPro" id="IPR011604">
    <property type="entry name" value="PDDEXK-like_dom_sf"/>
</dbReference>
<dbReference type="Gene3D" id="3.90.320.10">
    <property type="match status" value="1"/>
</dbReference>
<reference evidence="2" key="1">
    <citation type="submission" date="2017-09" db="EMBL/GenBank/DDBJ databases">
        <title>Depth-based differentiation of microbial function through sediment-hosted aquifers and enrichment of novel symbionts in the deep terrestrial subsurface.</title>
        <authorList>
            <person name="Probst A.J."/>
            <person name="Ladd B."/>
            <person name="Jarett J.K."/>
            <person name="Geller-Mcgrath D.E."/>
            <person name="Sieber C.M.K."/>
            <person name="Emerson J.B."/>
            <person name="Anantharaman K."/>
            <person name="Thomas B.C."/>
            <person name="Malmstrom R."/>
            <person name="Stieglmeier M."/>
            <person name="Klingl A."/>
            <person name="Woyke T."/>
            <person name="Ryan C.M."/>
            <person name="Banfield J.F."/>
        </authorList>
    </citation>
    <scope>NUCLEOTIDE SEQUENCE [LARGE SCALE GENOMIC DNA]</scope>
</reference>